<keyword evidence="5" id="KW-0804">Transcription</keyword>
<dbReference type="InParanoid" id="A0A151ZJ60"/>
<dbReference type="PANTHER" id="PTHR47416">
    <property type="entry name" value="BASIC-LEUCINE ZIPPER TRANSCRIPTION FACTOR F-RELATED"/>
    <property type="match status" value="1"/>
</dbReference>
<dbReference type="STRING" id="361077.A0A151ZJ60"/>
<name>A0A151ZJ60_TIELA</name>
<evidence type="ECO:0000313" key="10">
    <source>
        <dbReference type="Proteomes" id="UP000076078"/>
    </source>
</evidence>
<dbReference type="GO" id="GO:0003677">
    <property type="term" value="F:DNA binding"/>
    <property type="evidence" value="ECO:0007669"/>
    <property type="project" value="UniProtKB-KW"/>
</dbReference>
<feature type="compositionally biased region" description="Basic and acidic residues" evidence="7">
    <location>
        <begin position="42"/>
        <end position="62"/>
    </location>
</feature>
<evidence type="ECO:0000256" key="5">
    <source>
        <dbReference type="ARBA" id="ARBA00023163"/>
    </source>
</evidence>
<dbReference type="CDD" id="cd14704">
    <property type="entry name" value="bZIP_HY5-like"/>
    <property type="match status" value="1"/>
</dbReference>
<dbReference type="OMA" id="THELRQS"/>
<protein>
    <submittedName>
        <fullName evidence="9">Putative basic-leucine zipper transcription factor</fullName>
    </submittedName>
</protein>
<dbReference type="SMART" id="SM00338">
    <property type="entry name" value="BRLZ"/>
    <property type="match status" value="1"/>
</dbReference>
<dbReference type="GO" id="GO:0005634">
    <property type="term" value="C:nucleus"/>
    <property type="evidence" value="ECO:0007669"/>
    <property type="project" value="UniProtKB-SubCell"/>
</dbReference>
<organism evidence="9 10">
    <name type="scientific">Tieghemostelium lacteum</name>
    <name type="common">Slime mold</name>
    <name type="synonym">Dictyostelium lacteum</name>
    <dbReference type="NCBI Taxonomy" id="361077"/>
    <lineage>
        <taxon>Eukaryota</taxon>
        <taxon>Amoebozoa</taxon>
        <taxon>Evosea</taxon>
        <taxon>Eumycetozoa</taxon>
        <taxon>Dictyostelia</taxon>
        <taxon>Dictyosteliales</taxon>
        <taxon>Raperosteliaceae</taxon>
        <taxon>Tieghemostelium</taxon>
    </lineage>
</organism>
<keyword evidence="4" id="KW-0238">DNA-binding</keyword>
<dbReference type="InterPro" id="IPR004827">
    <property type="entry name" value="bZIP"/>
</dbReference>
<feature type="region of interest" description="Disordered" evidence="7">
    <location>
        <begin position="1"/>
        <end position="71"/>
    </location>
</feature>
<sequence length="373" mass="41644">MSGQQIPIQVLTSINEPLSNEPSSSEMDSSSNREGNFQVNKMKLDFPEDRHKKRQVRLEKNRKSAALSRHRKKEYISNLEAKAQELKQTTQEAQITYNQLSTKQMESIVLLESLDKSLNKLLSENEILKRKIQNLTNGGKPSSINTLPIPTITASPSILSSPMEQLQLLHHHHHQQQQQQQQKKKEDREIIIGVNKFSHLYNSNSKSIDHEILEKPPILNTTNNNNNSNNNIFNNLSYSNPNVNSSPIYLTRARSSSYHPISETNLIVEALSNLNNTLVQSPNPNSSTNTTTNNCHNITSTTSETSSPILPSLSLLTKNLGCHSPSPTSPLSSISSPLLSLSPIQSPSISHSRAFKKPLSSNLNSNINNHIMN</sequence>
<comment type="similarity">
    <text evidence="2">Belongs to the bZIP family.</text>
</comment>
<dbReference type="Gene3D" id="1.20.5.170">
    <property type="match status" value="1"/>
</dbReference>
<dbReference type="FunCoup" id="A0A151ZJ60">
    <property type="interactions" value="401"/>
</dbReference>
<keyword evidence="3" id="KW-0805">Transcription regulation</keyword>
<dbReference type="SUPFAM" id="SSF57959">
    <property type="entry name" value="Leucine zipper domain"/>
    <property type="match status" value="1"/>
</dbReference>
<evidence type="ECO:0000256" key="3">
    <source>
        <dbReference type="ARBA" id="ARBA00023015"/>
    </source>
</evidence>
<dbReference type="Proteomes" id="UP000076078">
    <property type="component" value="Unassembled WGS sequence"/>
</dbReference>
<evidence type="ECO:0000256" key="1">
    <source>
        <dbReference type="ARBA" id="ARBA00004123"/>
    </source>
</evidence>
<comment type="caution">
    <text evidence="9">The sequence shown here is derived from an EMBL/GenBank/DDBJ whole genome shotgun (WGS) entry which is preliminary data.</text>
</comment>
<feature type="compositionally biased region" description="Polar residues" evidence="7">
    <location>
        <begin position="1"/>
        <end position="12"/>
    </location>
</feature>
<comment type="subcellular location">
    <subcellularLocation>
        <location evidence="1">Nucleus</location>
    </subcellularLocation>
</comment>
<accession>A0A151ZJ60</accession>
<feature type="domain" description="BZIP" evidence="8">
    <location>
        <begin position="49"/>
        <end position="113"/>
    </location>
</feature>
<dbReference type="AlphaFoldDB" id="A0A151ZJ60"/>
<dbReference type="PANTHER" id="PTHR47416:SF8">
    <property type="entry name" value="BASIC-LEUCINE ZIPPER TRANSCRIPTION FACTOR E-RELATED"/>
    <property type="match status" value="1"/>
</dbReference>
<evidence type="ECO:0000256" key="2">
    <source>
        <dbReference type="ARBA" id="ARBA00007163"/>
    </source>
</evidence>
<evidence type="ECO:0000259" key="8">
    <source>
        <dbReference type="SMART" id="SM00338"/>
    </source>
</evidence>
<evidence type="ECO:0000256" key="7">
    <source>
        <dbReference type="SAM" id="MobiDB-lite"/>
    </source>
</evidence>
<keyword evidence="6" id="KW-0539">Nucleus</keyword>
<evidence type="ECO:0000313" key="9">
    <source>
        <dbReference type="EMBL" id="KYQ93920.1"/>
    </source>
</evidence>
<evidence type="ECO:0000256" key="6">
    <source>
        <dbReference type="ARBA" id="ARBA00023242"/>
    </source>
</evidence>
<feature type="compositionally biased region" description="Low complexity" evidence="7">
    <location>
        <begin position="13"/>
        <end position="32"/>
    </location>
</feature>
<dbReference type="InterPro" id="IPR046347">
    <property type="entry name" value="bZIP_sf"/>
</dbReference>
<feature type="region of interest" description="Disordered" evidence="7">
    <location>
        <begin position="282"/>
        <end position="308"/>
    </location>
</feature>
<reference evidence="9 10" key="1">
    <citation type="submission" date="2015-12" db="EMBL/GenBank/DDBJ databases">
        <title>Dictyostelia acquired genes for synthesis and detection of signals that induce cell-type specialization by lateral gene transfer from prokaryotes.</title>
        <authorList>
            <person name="Gloeckner G."/>
            <person name="Schaap P."/>
        </authorList>
    </citation>
    <scope>NUCLEOTIDE SEQUENCE [LARGE SCALE GENOMIC DNA]</scope>
    <source>
        <strain evidence="9 10">TK</strain>
    </source>
</reference>
<dbReference type="EMBL" id="LODT01000025">
    <property type="protein sequence ID" value="KYQ93920.1"/>
    <property type="molecule type" value="Genomic_DNA"/>
</dbReference>
<dbReference type="Pfam" id="PF00170">
    <property type="entry name" value="bZIP_1"/>
    <property type="match status" value="1"/>
</dbReference>
<proteinExistence type="inferred from homology"/>
<keyword evidence="10" id="KW-1185">Reference proteome</keyword>
<dbReference type="GO" id="GO:0003700">
    <property type="term" value="F:DNA-binding transcription factor activity"/>
    <property type="evidence" value="ECO:0007669"/>
    <property type="project" value="InterPro"/>
</dbReference>
<evidence type="ECO:0000256" key="4">
    <source>
        <dbReference type="ARBA" id="ARBA00023125"/>
    </source>
</evidence>
<gene>
    <name evidence="9" type="ORF">DLAC_05329</name>
</gene>
<dbReference type="OrthoDB" id="5970722at2759"/>